<dbReference type="Pfam" id="PF03548">
    <property type="entry name" value="LolA"/>
    <property type="match status" value="1"/>
</dbReference>
<keyword evidence="4" id="KW-1185">Reference proteome</keyword>
<dbReference type="Gene3D" id="2.50.20.10">
    <property type="entry name" value="Lipoprotein localisation LolA/LolB/LppX"/>
    <property type="match status" value="1"/>
</dbReference>
<evidence type="ECO:0000256" key="1">
    <source>
        <dbReference type="ARBA" id="ARBA00022729"/>
    </source>
</evidence>
<organism evidence="3 4">
    <name type="scientific">Phnomibacter ginsenosidimutans</name>
    <dbReference type="NCBI Taxonomy" id="2676868"/>
    <lineage>
        <taxon>Bacteria</taxon>
        <taxon>Pseudomonadati</taxon>
        <taxon>Bacteroidota</taxon>
        <taxon>Chitinophagia</taxon>
        <taxon>Chitinophagales</taxon>
        <taxon>Chitinophagaceae</taxon>
        <taxon>Phnomibacter</taxon>
    </lineage>
</organism>
<name>A0A6I6G557_9BACT</name>
<reference evidence="3 4" key="1">
    <citation type="submission" date="2019-11" db="EMBL/GenBank/DDBJ databases">
        <authorList>
            <person name="Im W.T."/>
        </authorList>
    </citation>
    <scope>NUCLEOTIDE SEQUENCE [LARGE SCALE GENOMIC DNA]</scope>
    <source>
        <strain evidence="3 4">SB-02</strain>
    </source>
</reference>
<evidence type="ECO:0000313" key="3">
    <source>
        <dbReference type="EMBL" id="QGW27776.1"/>
    </source>
</evidence>
<dbReference type="SUPFAM" id="SSF89392">
    <property type="entry name" value="Prokaryotic lipoproteins and lipoprotein localization factors"/>
    <property type="match status" value="1"/>
</dbReference>
<dbReference type="PANTHER" id="PTHR35869">
    <property type="entry name" value="OUTER-MEMBRANE LIPOPROTEIN CARRIER PROTEIN"/>
    <property type="match status" value="1"/>
</dbReference>
<evidence type="ECO:0000313" key="4">
    <source>
        <dbReference type="Proteomes" id="UP000426027"/>
    </source>
</evidence>
<dbReference type="Proteomes" id="UP000426027">
    <property type="component" value="Chromosome"/>
</dbReference>
<dbReference type="PANTHER" id="PTHR35869:SF1">
    <property type="entry name" value="OUTER-MEMBRANE LIPOPROTEIN CARRIER PROTEIN"/>
    <property type="match status" value="1"/>
</dbReference>
<feature type="signal peptide" evidence="2">
    <location>
        <begin position="1"/>
        <end position="18"/>
    </location>
</feature>
<keyword evidence="3" id="KW-0449">Lipoprotein</keyword>
<dbReference type="KEGG" id="fls:GLV81_06430"/>
<protein>
    <submittedName>
        <fullName evidence="3">Outer membrane lipoprotein-sorting protein</fullName>
    </submittedName>
</protein>
<dbReference type="AlphaFoldDB" id="A0A6I6G557"/>
<evidence type="ECO:0000256" key="2">
    <source>
        <dbReference type="SAM" id="SignalP"/>
    </source>
</evidence>
<dbReference type="RefSeq" id="WP_157477856.1">
    <property type="nucleotide sequence ID" value="NZ_CP046566.1"/>
</dbReference>
<accession>A0A6I6G557</accession>
<gene>
    <name evidence="3" type="ORF">GLV81_06430</name>
</gene>
<feature type="chain" id="PRO_5026043160" evidence="2">
    <location>
        <begin position="19"/>
        <end position="212"/>
    </location>
</feature>
<proteinExistence type="predicted"/>
<dbReference type="InterPro" id="IPR029046">
    <property type="entry name" value="LolA/LolB/LppX"/>
</dbReference>
<keyword evidence="1 2" id="KW-0732">Signal</keyword>
<dbReference type="EMBL" id="CP046566">
    <property type="protein sequence ID" value="QGW27776.1"/>
    <property type="molecule type" value="Genomic_DNA"/>
</dbReference>
<sequence length="212" mass="23445">MKHILFAIALLLALPAISQNDPAAKALLDKVSKKFKGLTTVQGNYSLTVTTRAGKPAGKKSGQIFVKGAKYKITEQSMQILCDGKKVWKYEPAANEVSVSAVDNSSGAITPQKLFTNFYDKDFLYKLNGPVTVNGKKVQEIEMTPTDKRKSFYKVYVYIDEAQSMIVSSKIYENSGNIYNYSISNLKTNAALADNLFAFDKAKYPGVEVIEQ</sequence>
<dbReference type="InterPro" id="IPR004564">
    <property type="entry name" value="OM_lipoprot_carrier_LolA-like"/>
</dbReference>
<dbReference type="CDD" id="cd16325">
    <property type="entry name" value="LolA"/>
    <property type="match status" value="1"/>
</dbReference>